<evidence type="ECO:0000313" key="2">
    <source>
        <dbReference type="Proteomes" id="UP001285352"/>
    </source>
</evidence>
<sequence>MGRVRGRADYPPALVGDLTVDYESFVLAGDPDTMLYVYTTAPGTRLSRSEPEA</sequence>
<accession>A0ABU4UQ46</accession>
<dbReference type="RefSeq" id="WP_319973930.1">
    <property type="nucleotide sequence ID" value="NZ_JAXAVU010000004.1"/>
</dbReference>
<dbReference type="Proteomes" id="UP001285352">
    <property type="component" value="Unassembled WGS sequence"/>
</dbReference>
<proteinExistence type="predicted"/>
<dbReference type="EMBL" id="JAXAVU010000004">
    <property type="protein sequence ID" value="MDX8141607.1"/>
    <property type="molecule type" value="Genomic_DNA"/>
</dbReference>
<organism evidence="1 2">
    <name type="scientific">Lentzea sokolovensis</name>
    <dbReference type="NCBI Taxonomy" id="3095429"/>
    <lineage>
        <taxon>Bacteria</taxon>
        <taxon>Bacillati</taxon>
        <taxon>Actinomycetota</taxon>
        <taxon>Actinomycetes</taxon>
        <taxon>Pseudonocardiales</taxon>
        <taxon>Pseudonocardiaceae</taxon>
        <taxon>Lentzea</taxon>
    </lineage>
</organism>
<reference evidence="1 2" key="1">
    <citation type="submission" date="2023-11" db="EMBL/GenBank/DDBJ databases">
        <title>Lentzea sokolovensis, sp. nov., Lentzea kristufkii, sp. nov., and Lentzea miocenensis, sp. nov., rare actinobacteria from Sokolov Coal Basin, Miocene lacustrine sediment, Czech Republic.</title>
        <authorList>
            <person name="Lara A."/>
            <person name="Kotroba L."/>
            <person name="Nouioui I."/>
            <person name="Neumann-Schaal M."/>
            <person name="Mast Y."/>
            <person name="Chronakova A."/>
        </authorList>
    </citation>
    <scope>NUCLEOTIDE SEQUENCE [LARGE SCALE GENOMIC DNA]</scope>
    <source>
        <strain evidence="1 2">BCCO 10_0061</strain>
    </source>
</reference>
<protein>
    <submittedName>
        <fullName evidence="1">Uncharacterized protein</fullName>
    </submittedName>
</protein>
<comment type="caution">
    <text evidence="1">The sequence shown here is derived from an EMBL/GenBank/DDBJ whole genome shotgun (WGS) entry which is preliminary data.</text>
</comment>
<gene>
    <name evidence="1" type="ORF">SK854_05750</name>
</gene>
<evidence type="ECO:0000313" key="1">
    <source>
        <dbReference type="EMBL" id="MDX8141607.1"/>
    </source>
</evidence>
<keyword evidence="2" id="KW-1185">Reference proteome</keyword>
<name>A0ABU4UQ46_9PSEU</name>
<reference evidence="1 2" key="2">
    <citation type="submission" date="2023-11" db="EMBL/GenBank/DDBJ databases">
        <authorList>
            <person name="Lara A.C."/>
            <person name="Chronakova A."/>
        </authorList>
    </citation>
    <scope>NUCLEOTIDE SEQUENCE [LARGE SCALE GENOMIC DNA]</scope>
    <source>
        <strain evidence="1 2">BCCO 10_0061</strain>
    </source>
</reference>